<dbReference type="OrthoDB" id="1925325at2759"/>
<name>A0A5J5AUA6_9ASTE</name>
<accession>A0A5J5AUA6</accession>
<evidence type="ECO:0000313" key="2">
    <source>
        <dbReference type="Proteomes" id="UP000325577"/>
    </source>
</evidence>
<gene>
    <name evidence="1" type="ORF">F0562_033174</name>
</gene>
<reference evidence="1 2" key="1">
    <citation type="submission" date="2019-09" db="EMBL/GenBank/DDBJ databases">
        <title>A chromosome-level genome assembly of the Chinese tupelo Nyssa sinensis.</title>
        <authorList>
            <person name="Yang X."/>
            <person name="Kang M."/>
            <person name="Yang Y."/>
            <person name="Xiong H."/>
            <person name="Wang M."/>
            <person name="Zhang Z."/>
            <person name="Wang Z."/>
            <person name="Wu H."/>
            <person name="Ma T."/>
            <person name="Liu J."/>
            <person name="Xi Z."/>
        </authorList>
    </citation>
    <scope>NUCLEOTIDE SEQUENCE [LARGE SCALE GENOMIC DNA]</scope>
    <source>
        <strain evidence="1">J267</strain>
        <tissue evidence="1">Leaf</tissue>
    </source>
</reference>
<dbReference type="Proteomes" id="UP000325577">
    <property type="component" value="Linkage Group LG19"/>
</dbReference>
<evidence type="ECO:0000313" key="1">
    <source>
        <dbReference type="EMBL" id="KAA8533292.1"/>
    </source>
</evidence>
<dbReference type="PANTHER" id="PTHR34280:SF15">
    <property type="entry name" value="TRANSCRIPTION FACTOR"/>
    <property type="match status" value="1"/>
</dbReference>
<protein>
    <submittedName>
        <fullName evidence="1">Uncharacterized protein</fullName>
    </submittedName>
</protein>
<dbReference type="AlphaFoldDB" id="A0A5J5AUA6"/>
<keyword evidence="2" id="KW-1185">Reference proteome</keyword>
<sequence>MGSCVSMHQNSESTVKVRWWFGSKTGTVLTESTIKEIAVNSEQFKLQQSSMPNATTFRDSRSKEEMFFDSHPWLESDSEDFFSVNGDFTPSRGNTPIHQSSLVQTPQLDKSFSIDKTHNSVPEPSPTDTKKKLIELFHESFGGNQIDVDQNFQVADTVMANGKLRTNPTILDLSPKSTNATPYVSAANSVCSSEMTPNTASKSSKGKLSRSVSCCLPSLARSMSLSERKRNLSPAHIGGRWNLVADAEKEE</sequence>
<dbReference type="InterPro" id="IPR038947">
    <property type="entry name" value="At3g27210-like"/>
</dbReference>
<proteinExistence type="predicted"/>
<dbReference type="EMBL" id="CM018042">
    <property type="protein sequence ID" value="KAA8533292.1"/>
    <property type="molecule type" value="Genomic_DNA"/>
</dbReference>
<dbReference type="PANTHER" id="PTHR34280">
    <property type="entry name" value="OS01G0920100 PROTEIN"/>
    <property type="match status" value="1"/>
</dbReference>
<organism evidence="1 2">
    <name type="scientific">Nyssa sinensis</name>
    <dbReference type="NCBI Taxonomy" id="561372"/>
    <lineage>
        <taxon>Eukaryota</taxon>
        <taxon>Viridiplantae</taxon>
        <taxon>Streptophyta</taxon>
        <taxon>Embryophyta</taxon>
        <taxon>Tracheophyta</taxon>
        <taxon>Spermatophyta</taxon>
        <taxon>Magnoliopsida</taxon>
        <taxon>eudicotyledons</taxon>
        <taxon>Gunneridae</taxon>
        <taxon>Pentapetalae</taxon>
        <taxon>asterids</taxon>
        <taxon>Cornales</taxon>
        <taxon>Nyssaceae</taxon>
        <taxon>Nyssa</taxon>
    </lineage>
</organism>